<dbReference type="EMBL" id="JARBHB010000005">
    <property type="protein sequence ID" value="KAJ8883691.1"/>
    <property type="molecule type" value="Genomic_DNA"/>
</dbReference>
<keyword evidence="4" id="KW-1185">Reference proteome</keyword>
<sequence>MKLGVFEKLFDHFSAHTKPTADDRKNFVTIICLPPHTSHKLQPLDVGVMYPLNHHYDEGLKKWLTNHSGCVINDYQVNTTSCEAYLMACSPKIAIKGFQNTGIHHYNPNIFNEKDFAPAKTTDENSQKGDPDDPMRMERFTHTPHPESHTLPPTLTVAWPLDKNYRAHTKTVGSQPEMSISSSETASIELPMQKKDVTTPKSSLPVDNSSMHEISRVSGTFSCNPEEIQPLPKITSPRAAKSAAKKGQPTMARKQREKGTTVVLTSTPYKKTLE</sequence>
<feature type="region of interest" description="Disordered" evidence="1">
    <location>
        <begin position="222"/>
        <end position="274"/>
    </location>
</feature>
<evidence type="ECO:0000259" key="2">
    <source>
        <dbReference type="Pfam" id="PF03184"/>
    </source>
</evidence>
<evidence type="ECO:0000256" key="1">
    <source>
        <dbReference type="SAM" id="MobiDB-lite"/>
    </source>
</evidence>
<protein>
    <recommendedName>
        <fullName evidence="2">DDE-1 domain-containing protein</fullName>
    </recommendedName>
</protein>
<evidence type="ECO:0000313" key="3">
    <source>
        <dbReference type="EMBL" id="KAJ8883691.1"/>
    </source>
</evidence>
<accession>A0ABQ9HH82</accession>
<dbReference type="Pfam" id="PF03184">
    <property type="entry name" value="DDE_1"/>
    <property type="match status" value="1"/>
</dbReference>
<proteinExistence type="predicted"/>
<comment type="caution">
    <text evidence="3">The sequence shown here is derived from an EMBL/GenBank/DDBJ whole genome shotgun (WGS) entry which is preliminary data.</text>
</comment>
<dbReference type="InterPro" id="IPR004875">
    <property type="entry name" value="DDE_SF_endonuclease_dom"/>
</dbReference>
<name>A0ABQ9HH82_9NEOP</name>
<dbReference type="Proteomes" id="UP001159363">
    <property type="component" value="Chromosome 4"/>
</dbReference>
<feature type="compositionally biased region" description="Polar residues" evidence="1">
    <location>
        <begin position="262"/>
        <end position="274"/>
    </location>
</feature>
<evidence type="ECO:0000313" key="4">
    <source>
        <dbReference type="Proteomes" id="UP001159363"/>
    </source>
</evidence>
<reference evidence="3 4" key="1">
    <citation type="submission" date="2023-02" db="EMBL/GenBank/DDBJ databases">
        <title>LHISI_Scaffold_Assembly.</title>
        <authorList>
            <person name="Stuart O.P."/>
            <person name="Cleave R."/>
            <person name="Magrath M.J.L."/>
            <person name="Mikheyev A.S."/>
        </authorList>
    </citation>
    <scope>NUCLEOTIDE SEQUENCE [LARGE SCALE GENOMIC DNA]</scope>
    <source>
        <strain evidence="3">Daus_M_001</strain>
        <tissue evidence="3">Leg muscle</tissue>
    </source>
</reference>
<feature type="domain" description="DDE-1" evidence="2">
    <location>
        <begin position="10"/>
        <end position="68"/>
    </location>
</feature>
<gene>
    <name evidence="3" type="ORF">PR048_015545</name>
</gene>
<organism evidence="3 4">
    <name type="scientific">Dryococelus australis</name>
    <dbReference type="NCBI Taxonomy" id="614101"/>
    <lineage>
        <taxon>Eukaryota</taxon>
        <taxon>Metazoa</taxon>
        <taxon>Ecdysozoa</taxon>
        <taxon>Arthropoda</taxon>
        <taxon>Hexapoda</taxon>
        <taxon>Insecta</taxon>
        <taxon>Pterygota</taxon>
        <taxon>Neoptera</taxon>
        <taxon>Polyneoptera</taxon>
        <taxon>Phasmatodea</taxon>
        <taxon>Verophasmatodea</taxon>
        <taxon>Anareolatae</taxon>
        <taxon>Phasmatidae</taxon>
        <taxon>Eurycanthinae</taxon>
        <taxon>Dryococelus</taxon>
    </lineage>
</organism>